<accession>A0A9P8AMF7</accession>
<reference evidence="2" key="1">
    <citation type="submission" date="2020-11" db="EMBL/GenBank/DDBJ databases">
        <title>Adaptations for nitrogen fixation in a non-lichenized fungal sporocarp promotes dispersal by wood-feeding termites.</title>
        <authorList>
            <consortium name="DOE Joint Genome Institute"/>
            <person name="Koch R.A."/>
            <person name="Yoon G."/>
            <person name="Arayal U."/>
            <person name="Lail K."/>
            <person name="Amirebrahimi M."/>
            <person name="Labutti K."/>
            <person name="Lipzen A."/>
            <person name="Riley R."/>
            <person name="Barry K."/>
            <person name="Henrissat B."/>
            <person name="Grigoriev I.V."/>
            <person name="Herr J.R."/>
            <person name="Aime M.C."/>
        </authorList>
    </citation>
    <scope>NUCLEOTIDE SEQUENCE</scope>
    <source>
        <strain evidence="2">MCA 3950</strain>
    </source>
</reference>
<protein>
    <recommendedName>
        <fullName evidence="1">Zn(2)-C6 fungal-type domain-containing protein</fullName>
    </recommendedName>
</protein>
<dbReference type="PANTHER" id="PTHR47657:SF7">
    <property type="entry name" value="STEROL REGULATORY ELEMENT-BINDING PROTEIN ECM22"/>
    <property type="match status" value="1"/>
</dbReference>
<dbReference type="EMBL" id="MU250562">
    <property type="protein sequence ID" value="KAG7441213.1"/>
    <property type="molecule type" value="Genomic_DNA"/>
</dbReference>
<dbReference type="InterPro" id="IPR021858">
    <property type="entry name" value="Fun_TF"/>
</dbReference>
<dbReference type="InterPro" id="IPR036864">
    <property type="entry name" value="Zn2-C6_fun-type_DNA-bd_sf"/>
</dbReference>
<keyword evidence="3" id="KW-1185">Reference proteome</keyword>
<dbReference type="CDD" id="cd00067">
    <property type="entry name" value="GAL4"/>
    <property type="match status" value="1"/>
</dbReference>
<dbReference type="Pfam" id="PF11951">
    <property type="entry name" value="Fungal_trans_2"/>
    <property type="match status" value="1"/>
</dbReference>
<dbReference type="GO" id="GO:0008270">
    <property type="term" value="F:zinc ion binding"/>
    <property type="evidence" value="ECO:0007669"/>
    <property type="project" value="InterPro"/>
</dbReference>
<evidence type="ECO:0000259" key="1">
    <source>
        <dbReference type="PROSITE" id="PS50048"/>
    </source>
</evidence>
<dbReference type="PROSITE" id="PS50048">
    <property type="entry name" value="ZN2_CY6_FUNGAL_2"/>
    <property type="match status" value="1"/>
</dbReference>
<dbReference type="RefSeq" id="XP_043034713.1">
    <property type="nucleotide sequence ID" value="XM_043177825.1"/>
</dbReference>
<feature type="domain" description="Zn(2)-C6 fungal-type" evidence="1">
    <location>
        <begin position="15"/>
        <end position="45"/>
    </location>
</feature>
<dbReference type="Proteomes" id="UP000812287">
    <property type="component" value="Unassembled WGS sequence"/>
</dbReference>
<dbReference type="Gene3D" id="4.10.240.10">
    <property type="entry name" value="Zn(2)-C6 fungal-type DNA-binding domain"/>
    <property type="match status" value="1"/>
</dbReference>
<dbReference type="InterPro" id="IPR001138">
    <property type="entry name" value="Zn2Cys6_DnaBD"/>
</dbReference>
<dbReference type="PANTHER" id="PTHR47657">
    <property type="entry name" value="STEROL REGULATORY ELEMENT-BINDING PROTEIN ECM22"/>
    <property type="match status" value="1"/>
</dbReference>
<name>A0A9P8AMF7_9AGAR</name>
<dbReference type="SUPFAM" id="SSF57701">
    <property type="entry name" value="Zn2/Cys6 DNA-binding domain"/>
    <property type="match status" value="1"/>
</dbReference>
<gene>
    <name evidence="2" type="ORF">BT62DRAFT_1011798</name>
</gene>
<evidence type="ECO:0000313" key="3">
    <source>
        <dbReference type="Proteomes" id="UP000812287"/>
    </source>
</evidence>
<sequence>MTGRVIRPHPKSRTGCATCKRRKVKCDEEYPLCRNCIKRRVDCVWPAKTFKFVHSSPEGRRVSSTSLSTALSRRRPKEISILSTFQHPDASFVLSARTLELMHHYTSTACYTLTFVNETTLDSVWNTAVPRLSFNANGSHLLHAILAVSALHLYSADPTSPTAGRYSHAATVHCNAALAGLTIPSFDSANLIPFVFTLSIVVIYGFAISPPSLTSSNSRFRNWLRILRVLTKTCQQWPALPQGVTGTLASRFPPSPSALLSALPSPKSGDIFPQFLFTLPFPTPGAPDPEEVADEEVAADYQWALTLLQLAWKASFIPQYQGYALLAWFAGVSDRFLTFVFERRPRALLLVAQYCVIMQSMEQKNTDPNCPSSWWAQRKNKWEGIITELMCQIGPQWTEWLSRNA</sequence>
<dbReference type="GeneID" id="66100112"/>
<comment type="caution">
    <text evidence="2">The sequence shown here is derived from an EMBL/GenBank/DDBJ whole genome shotgun (WGS) entry which is preliminary data.</text>
</comment>
<organism evidence="2 3">
    <name type="scientific">Guyanagaster necrorhizus</name>
    <dbReference type="NCBI Taxonomy" id="856835"/>
    <lineage>
        <taxon>Eukaryota</taxon>
        <taxon>Fungi</taxon>
        <taxon>Dikarya</taxon>
        <taxon>Basidiomycota</taxon>
        <taxon>Agaricomycotina</taxon>
        <taxon>Agaricomycetes</taxon>
        <taxon>Agaricomycetidae</taxon>
        <taxon>Agaricales</taxon>
        <taxon>Marasmiineae</taxon>
        <taxon>Physalacriaceae</taxon>
        <taxon>Guyanagaster</taxon>
    </lineage>
</organism>
<dbReference type="InterPro" id="IPR052400">
    <property type="entry name" value="Zn2-C6_fungal_TF"/>
</dbReference>
<evidence type="ECO:0000313" key="2">
    <source>
        <dbReference type="EMBL" id="KAG7441213.1"/>
    </source>
</evidence>
<dbReference type="GO" id="GO:0000981">
    <property type="term" value="F:DNA-binding transcription factor activity, RNA polymerase II-specific"/>
    <property type="evidence" value="ECO:0007669"/>
    <property type="project" value="InterPro"/>
</dbReference>
<proteinExistence type="predicted"/>
<dbReference type="PROSITE" id="PS00463">
    <property type="entry name" value="ZN2_CY6_FUNGAL_1"/>
    <property type="match status" value="1"/>
</dbReference>
<dbReference type="SMART" id="SM00066">
    <property type="entry name" value="GAL4"/>
    <property type="match status" value="1"/>
</dbReference>
<dbReference type="Pfam" id="PF00172">
    <property type="entry name" value="Zn_clus"/>
    <property type="match status" value="1"/>
</dbReference>
<dbReference type="AlphaFoldDB" id="A0A9P8AMF7"/>
<dbReference type="OrthoDB" id="5419315at2759"/>